<dbReference type="GO" id="GO:0019148">
    <property type="term" value="F:D-cysteine desulfhydrase activity"/>
    <property type="evidence" value="ECO:0007669"/>
    <property type="project" value="TreeGrafter"/>
</dbReference>
<evidence type="ECO:0000256" key="4">
    <source>
        <dbReference type="PIRSR" id="PIRSR006278-1"/>
    </source>
</evidence>
<evidence type="ECO:0000256" key="1">
    <source>
        <dbReference type="ARBA" id="ARBA00001933"/>
    </source>
</evidence>
<dbReference type="PANTHER" id="PTHR43780:SF2">
    <property type="entry name" value="1-AMINOCYCLOPROPANE-1-CARBOXYLATE DEAMINASE-RELATED"/>
    <property type="match status" value="1"/>
</dbReference>
<dbReference type="Pfam" id="PF00291">
    <property type="entry name" value="PALP"/>
    <property type="match status" value="1"/>
</dbReference>
<dbReference type="PIRSF" id="PIRSF006278">
    <property type="entry name" value="ACCD_DCysDesulf"/>
    <property type="match status" value="1"/>
</dbReference>
<keyword evidence="3 5" id="KW-0663">Pyridoxal phosphate</keyword>
<reference evidence="7" key="1">
    <citation type="journal article" date="2023" name="Comput. Struct. Biotechnol. J.">
        <title>Discovery of a novel marine Bacteroidetes with a rich repertoire of carbohydrate-active enzymes.</title>
        <authorList>
            <person name="Chen B."/>
            <person name="Liu G."/>
            <person name="Chen Q."/>
            <person name="Wang H."/>
            <person name="Liu L."/>
            <person name="Tang K."/>
        </authorList>
    </citation>
    <scope>NUCLEOTIDE SEQUENCE</scope>
    <source>
        <strain evidence="7">TK19036</strain>
    </source>
</reference>
<name>A0AA49GU94_9BACT</name>
<dbReference type="InterPro" id="IPR001926">
    <property type="entry name" value="TrpB-like_PALP"/>
</dbReference>
<evidence type="ECO:0000259" key="6">
    <source>
        <dbReference type="Pfam" id="PF00291"/>
    </source>
</evidence>
<reference evidence="7" key="2">
    <citation type="journal article" date="2024" name="Antonie Van Leeuwenhoek">
        <title>Roseihalotalea indica gen. nov., sp. nov., a halophilic Bacteroidetes from mesopelagic Southwest Indian Ocean with higher carbohydrate metabolic potential.</title>
        <authorList>
            <person name="Chen B."/>
            <person name="Zhang M."/>
            <person name="Lin D."/>
            <person name="Ye J."/>
            <person name="Tang K."/>
        </authorList>
    </citation>
    <scope>NUCLEOTIDE SEQUENCE</scope>
    <source>
        <strain evidence="7">TK19036</strain>
    </source>
</reference>
<proteinExistence type="inferred from homology"/>
<feature type="active site" description="Nucleophile" evidence="4">
    <location>
        <position position="68"/>
    </location>
</feature>
<sequence length="309" mass="34101">MKKEANRPPVQQLQGAILDAAGVMLSVLRLDQVHSAIAGNKWYKLKYNLKQAQQEGHSTLLTFGGAYSNHIHATAVAGKACGFQTIGVIRGERPPSLNPTLHFAQKQGMQLHFVSREAYREKADKSFIEDLQQQFGAFYLLPEGGSNALAVKGCAEILPDTHEFDVVGCSMGTGGTLAGLLVQLAGAKQVLGFPALKGGDFLQAEVNELTQAYCQRTFSNYQLMTDYHFGGYAKANRKLVDFINNFYQTHRLPLDPVYNGKLFYGLYDLIEKGYFERDTRVLAIHTGGLQGIVGFNERHKTKNLRILGG</sequence>
<dbReference type="AlphaFoldDB" id="A0AA49GU94"/>
<evidence type="ECO:0000313" key="7">
    <source>
        <dbReference type="EMBL" id="WKN39286.1"/>
    </source>
</evidence>
<evidence type="ECO:0000256" key="5">
    <source>
        <dbReference type="PIRSR" id="PIRSR006278-2"/>
    </source>
</evidence>
<evidence type="ECO:0000256" key="2">
    <source>
        <dbReference type="ARBA" id="ARBA00008639"/>
    </source>
</evidence>
<protein>
    <submittedName>
        <fullName evidence="7">Pyridoxal-phosphate dependent enzyme</fullName>
    </submittedName>
</protein>
<comment type="similarity">
    <text evidence="2">Belongs to the ACC deaminase/D-cysteine desulfhydrase family.</text>
</comment>
<organism evidence="7">
    <name type="scientific">Roseihalotalea indica</name>
    <dbReference type="NCBI Taxonomy" id="2867963"/>
    <lineage>
        <taxon>Bacteria</taxon>
        <taxon>Pseudomonadati</taxon>
        <taxon>Bacteroidota</taxon>
        <taxon>Cytophagia</taxon>
        <taxon>Cytophagales</taxon>
        <taxon>Catalimonadaceae</taxon>
        <taxon>Roseihalotalea</taxon>
    </lineage>
</organism>
<dbReference type="PANTHER" id="PTHR43780">
    <property type="entry name" value="1-AMINOCYCLOPROPANE-1-CARBOXYLATE DEAMINASE-RELATED"/>
    <property type="match status" value="1"/>
</dbReference>
<dbReference type="Gene3D" id="3.40.50.1100">
    <property type="match status" value="2"/>
</dbReference>
<gene>
    <name evidence="7" type="ORF">K4G66_11355</name>
</gene>
<comment type="cofactor">
    <cofactor evidence="1">
        <name>pyridoxal 5'-phosphate</name>
        <dbReference type="ChEBI" id="CHEBI:597326"/>
    </cofactor>
</comment>
<dbReference type="InterPro" id="IPR036052">
    <property type="entry name" value="TrpB-like_PALP_sf"/>
</dbReference>
<dbReference type="InterPro" id="IPR027278">
    <property type="entry name" value="ACCD_DCysDesulf"/>
</dbReference>
<dbReference type="EMBL" id="CP120682">
    <property type="protein sequence ID" value="WKN39286.1"/>
    <property type="molecule type" value="Genomic_DNA"/>
</dbReference>
<feature type="modified residue" description="N6-(pyridoxal phosphate)lysine" evidence="5">
    <location>
        <position position="41"/>
    </location>
</feature>
<feature type="domain" description="Tryptophan synthase beta chain-like PALP" evidence="6">
    <location>
        <begin position="30"/>
        <end position="287"/>
    </location>
</feature>
<evidence type="ECO:0000256" key="3">
    <source>
        <dbReference type="ARBA" id="ARBA00022898"/>
    </source>
</evidence>
<dbReference type="SUPFAM" id="SSF53686">
    <property type="entry name" value="Tryptophan synthase beta subunit-like PLP-dependent enzymes"/>
    <property type="match status" value="1"/>
</dbReference>
<accession>A0AA49GU94</accession>